<dbReference type="RefSeq" id="WP_271635628.1">
    <property type="nucleotide sequence ID" value="NZ_CP094970.1"/>
</dbReference>
<reference evidence="8" key="1">
    <citation type="submission" date="2022-01" db="EMBL/GenBank/DDBJ databases">
        <title>Nocardioidaceae gen. sp. A5X3R13.</title>
        <authorList>
            <person name="Lopez Marin M.A."/>
            <person name="Uhlik O."/>
        </authorList>
    </citation>
    <scope>NUCLEOTIDE SEQUENCE</scope>
    <source>
        <strain evidence="8">A5X3R13</strain>
    </source>
</reference>
<dbReference type="PANTHER" id="PTHR30213:SF1">
    <property type="entry name" value="INNER MEMBRANE PROTEIN YHJD"/>
    <property type="match status" value="1"/>
</dbReference>
<dbReference type="PANTHER" id="PTHR30213">
    <property type="entry name" value="INNER MEMBRANE PROTEIN YHJD"/>
    <property type="match status" value="1"/>
</dbReference>
<dbReference type="Proteomes" id="UP001164390">
    <property type="component" value="Chromosome"/>
</dbReference>
<dbReference type="Pfam" id="PF03631">
    <property type="entry name" value="Virul_fac_BrkB"/>
    <property type="match status" value="1"/>
</dbReference>
<proteinExistence type="predicted"/>
<evidence type="ECO:0000256" key="2">
    <source>
        <dbReference type="ARBA" id="ARBA00022475"/>
    </source>
</evidence>
<feature type="transmembrane region" description="Helical" evidence="7">
    <location>
        <begin position="144"/>
        <end position="161"/>
    </location>
</feature>
<sequence>MSTLTERIDGFQRRHAVLGYPIAVIYKFGDDQGNYLAAMITYYAFIAIFPLLLLGTSLLGLFLQGDDALRDEIFNSALGQFPVIGDRLAQPDELSGSTASVTIGLLVALYGSLGVAQAGQHAINVAWAVPRNARPNPIVSRLKSVVLLLIAGLALLATAIGSTFARNSDVLGGPIGSMPGWVIPVATTVLFASIFTALFRLASAYDHRLRSAAPGAIAVAVAWHFLQQVGEIYVREVLQGASEVNGTFALVLGLIGLIYIGAFIVVFGIEINVVLAKRLYPRALLTPFTDNVDLTEADKRAYAGYVRAQRHKGYELVDVRFDRRTPRSEATRSEPAEDVPAEDVPAEDVPAEDVPAKGTRLDDDPVDLEPEATLEVPADPNGFAGRGEDAWTDD</sequence>
<evidence type="ECO:0000256" key="4">
    <source>
        <dbReference type="ARBA" id="ARBA00022989"/>
    </source>
</evidence>
<comment type="subcellular location">
    <subcellularLocation>
        <location evidence="1">Cell membrane</location>
        <topology evidence="1">Multi-pass membrane protein</topology>
    </subcellularLocation>
</comment>
<evidence type="ECO:0000313" key="8">
    <source>
        <dbReference type="EMBL" id="UYM06709.1"/>
    </source>
</evidence>
<dbReference type="InterPro" id="IPR017039">
    <property type="entry name" value="Virul_fac_BrkB"/>
</dbReference>
<evidence type="ECO:0000313" key="9">
    <source>
        <dbReference type="Proteomes" id="UP001164390"/>
    </source>
</evidence>
<organism evidence="8 9">
    <name type="scientific">Solicola gregarius</name>
    <dbReference type="NCBI Taxonomy" id="2908642"/>
    <lineage>
        <taxon>Bacteria</taxon>
        <taxon>Bacillati</taxon>
        <taxon>Actinomycetota</taxon>
        <taxon>Actinomycetes</taxon>
        <taxon>Propionibacteriales</taxon>
        <taxon>Nocardioidaceae</taxon>
        <taxon>Solicola</taxon>
    </lineage>
</organism>
<dbReference type="KEGG" id="sgrg:L0C25_06460"/>
<dbReference type="AlphaFoldDB" id="A0AA46TKQ8"/>
<keyword evidence="2" id="KW-1003">Cell membrane</keyword>
<evidence type="ECO:0000256" key="7">
    <source>
        <dbReference type="SAM" id="Phobius"/>
    </source>
</evidence>
<feature type="region of interest" description="Disordered" evidence="6">
    <location>
        <begin position="325"/>
        <end position="394"/>
    </location>
</feature>
<feature type="compositionally biased region" description="Basic and acidic residues" evidence="6">
    <location>
        <begin position="325"/>
        <end position="335"/>
    </location>
</feature>
<evidence type="ECO:0000256" key="3">
    <source>
        <dbReference type="ARBA" id="ARBA00022692"/>
    </source>
</evidence>
<evidence type="ECO:0000256" key="5">
    <source>
        <dbReference type="ARBA" id="ARBA00023136"/>
    </source>
</evidence>
<feature type="transmembrane region" description="Helical" evidence="7">
    <location>
        <begin position="181"/>
        <end position="202"/>
    </location>
</feature>
<gene>
    <name evidence="8" type="ORF">L0C25_06460</name>
</gene>
<keyword evidence="5 7" id="KW-0472">Membrane</keyword>
<evidence type="ECO:0000256" key="1">
    <source>
        <dbReference type="ARBA" id="ARBA00004651"/>
    </source>
</evidence>
<dbReference type="EMBL" id="CP094970">
    <property type="protein sequence ID" value="UYM06709.1"/>
    <property type="molecule type" value="Genomic_DNA"/>
</dbReference>
<name>A0AA46TKQ8_9ACTN</name>
<feature type="compositionally biased region" description="Acidic residues" evidence="6">
    <location>
        <begin position="336"/>
        <end position="351"/>
    </location>
</feature>
<feature type="transmembrane region" description="Helical" evidence="7">
    <location>
        <begin position="40"/>
        <end position="63"/>
    </location>
</feature>
<keyword evidence="9" id="KW-1185">Reference proteome</keyword>
<feature type="transmembrane region" description="Helical" evidence="7">
    <location>
        <begin position="246"/>
        <end position="269"/>
    </location>
</feature>
<feature type="transmembrane region" description="Helical" evidence="7">
    <location>
        <begin position="209"/>
        <end position="226"/>
    </location>
</feature>
<accession>A0AA46TKQ8</accession>
<keyword evidence="4 7" id="KW-1133">Transmembrane helix</keyword>
<keyword evidence="3 7" id="KW-0812">Transmembrane</keyword>
<evidence type="ECO:0000256" key="6">
    <source>
        <dbReference type="SAM" id="MobiDB-lite"/>
    </source>
</evidence>
<dbReference type="GO" id="GO:0005886">
    <property type="term" value="C:plasma membrane"/>
    <property type="evidence" value="ECO:0007669"/>
    <property type="project" value="UniProtKB-SubCell"/>
</dbReference>
<protein>
    <submittedName>
        <fullName evidence="8">YihY/virulence factor BrkB family protein</fullName>
    </submittedName>
</protein>